<dbReference type="Pfam" id="PF01850">
    <property type="entry name" value="PIN"/>
    <property type="match status" value="1"/>
</dbReference>
<dbReference type="Proteomes" id="UP000478417">
    <property type="component" value="Unassembled WGS sequence"/>
</dbReference>
<accession>A0A6B2M0Y3</accession>
<comment type="similarity">
    <text evidence="7 8">Belongs to the PINc/VapC protein family.</text>
</comment>
<dbReference type="EC" id="3.1.-.-" evidence="8"/>
<evidence type="ECO:0000256" key="7">
    <source>
        <dbReference type="ARBA" id="ARBA00038093"/>
    </source>
</evidence>
<protein>
    <recommendedName>
        <fullName evidence="8">Ribonuclease VapC</fullName>
        <shortName evidence="8">RNase VapC</shortName>
        <ecNumber evidence="8">3.1.-.-</ecNumber>
    </recommendedName>
    <alternativeName>
        <fullName evidence="8">Toxin VapC</fullName>
    </alternativeName>
</protein>
<evidence type="ECO:0000256" key="3">
    <source>
        <dbReference type="ARBA" id="ARBA00022722"/>
    </source>
</evidence>
<comment type="cofactor">
    <cofactor evidence="1 8">
        <name>Mg(2+)</name>
        <dbReference type="ChEBI" id="CHEBI:18420"/>
    </cofactor>
</comment>
<dbReference type="InterPro" id="IPR002716">
    <property type="entry name" value="PIN_dom"/>
</dbReference>
<keyword evidence="11" id="KW-1185">Reference proteome</keyword>
<dbReference type="InterPro" id="IPR029060">
    <property type="entry name" value="PIN-like_dom_sf"/>
</dbReference>
<dbReference type="GO" id="GO:0016787">
    <property type="term" value="F:hydrolase activity"/>
    <property type="evidence" value="ECO:0007669"/>
    <property type="project" value="UniProtKB-KW"/>
</dbReference>
<reference evidence="10 11" key="1">
    <citation type="submission" date="2020-02" db="EMBL/GenBank/DDBJ databases">
        <title>Albibacoteraceae fam. nov., the first described family within the subdivision 4 Verrucomicrobia.</title>
        <authorList>
            <person name="Xi F."/>
        </authorList>
    </citation>
    <scope>NUCLEOTIDE SEQUENCE [LARGE SCALE GENOMIC DNA]</scope>
    <source>
        <strain evidence="10 11">CK1056</strain>
    </source>
</reference>
<dbReference type="InterPro" id="IPR022907">
    <property type="entry name" value="VapC_family"/>
</dbReference>
<dbReference type="Gene3D" id="3.40.50.1010">
    <property type="entry name" value="5'-nuclease"/>
    <property type="match status" value="1"/>
</dbReference>
<feature type="domain" description="PIN" evidence="9">
    <location>
        <begin position="3"/>
        <end position="125"/>
    </location>
</feature>
<evidence type="ECO:0000313" key="10">
    <source>
        <dbReference type="EMBL" id="NDV61445.1"/>
    </source>
</evidence>
<dbReference type="SUPFAM" id="SSF88723">
    <property type="entry name" value="PIN domain-like"/>
    <property type="match status" value="1"/>
</dbReference>
<dbReference type="GO" id="GO:0090729">
    <property type="term" value="F:toxin activity"/>
    <property type="evidence" value="ECO:0007669"/>
    <property type="project" value="UniProtKB-KW"/>
</dbReference>
<dbReference type="GO" id="GO:0000287">
    <property type="term" value="F:magnesium ion binding"/>
    <property type="evidence" value="ECO:0007669"/>
    <property type="project" value="UniProtKB-UniRule"/>
</dbReference>
<keyword evidence="6 8" id="KW-0460">Magnesium</keyword>
<feature type="binding site" evidence="8">
    <location>
        <position position="99"/>
    </location>
    <ligand>
        <name>Mg(2+)</name>
        <dbReference type="ChEBI" id="CHEBI:18420"/>
    </ligand>
</feature>
<dbReference type="GO" id="GO:0004540">
    <property type="term" value="F:RNA nuclease activity"/>
    <property type="evidence" value="ECO:0007669"/>
    <property type="project" value="InterPro"/>
</dbReference>
<dbReference type="InterPro" id="IPR050556">
    <property type="entry name" value="Type_II_TA_system_RNase"/>
</dbReference>
<dbReference type="PANTHER" id="PTHR33653:SF1">
    <property type="entry name" value="RIBONUCLEASE VAPC2"/>
    <property type="match status" value="1"/>
</dbReference>
<sequence length="135" mass="14864">MKYLLDTDTCVALLRGDATATARARQLSPADLAVSSITRYELHFGVMRCSSKRRKSEAKKVSVFLSLLHEIPFTDETAEVAAKIRFQLEGKGQPIGQMDTLIAATALEAGLTLVTGNLRDFSRISDLSVESWMDK</sequence>
<dbReference type="RefSeq" id="WP_163962391.1">
    <property type="nucleotide sequence ID" value="NZ_JAAGNX010000001.1"/>
</dbReference>
<feature type="binding site" evidence="8">
    <location>
        <position position="6"/>
    </location>
    <ligand>
        <name>Mg(2+)</name>
        <dbReference type="ChEBI" id="CHEBI:18420"/>
    </ligand>
</feature>
<evidence type="ECO:0000259" key="9">
    <source>
        <dbReference type="Pfam" id="PF01850"/>
    </source>
</evidence>
<dbReference type="EMBL" id="JAAGNX010000001">
    <property type="protein sequence ID" value="NDV61445.1"/>
    <property type="molecule type" value="Genomic_DNA"/>
</dbReference>
<evidence type="ECO:0000256" key="6">
    <source>
        <dbReference type="ARBA" id="ARBA00022842"/>
    </source>
</evidence>
<evidence type="ECO:0000313" key="11">
    <source>
        <dbReference type="Proteomes" id="UP000478417"/>
    </source>
</evidence>
<organism evidence="10 11">
    <name type="scientific">Oceanipulchritudo coccoides</name>
    <dbReference type="NCBI Taxonomy" id="2706888"/>
    <lineage>
        <taxon>Bacteria</taxon>
        <taxon>Pseudomonadati</taxon>
        <taxon>Verrucomicrobiota</taxon>
        <taxon>Opitutia</taxon>
        <taxon>Puniceicoccales</taxon>
        <taxon>Oceanipulchritudinaceae</taxon>
        <taxon>Oceanipulchritudo</taxon>
    </lineage>
</organism>
<gene>
    <name evidence="8" type="primary">vapC</name>
    <name evidence="10" type="ORF">G0Q06_03175</name>
</gene>
<proteinExistence type="inferred from homology"/>
<evidence type="ECO:0000256" key="4">
    <source>
        <dbReference type="ARBA" id="ARBA00022723"/>
    </source>
</evidence>
<name>A0A6B2M0Y3_9BACT</name>
<evidence type="ECO:0000256" key="5">
    <source>
        <dbReference type="ARBA" id="ARBA00022801"/>
    </source>
</evidence>
<keyword evidence="2 8" id="KW-1277">Toxin-antitoxin system</keyword>
<comment type="function">
    <text evidence="8">Toxic component of a toxin-antitoxin (TA) system. An RNase.</text>
</comment>
<keyword evidence="5 8" id="KW-0378">Hydrolase</keyword>
<dbReference type="HAMAP" id="MF_00265">
    <property type="entry name" value="VapC_Nob1"/>
    <property type="match status" value="1"/>
</dbReference>
<evidence type="ECO:0000256" key="1">
    <source>
        <dbReference type="ARBA" id="ARBA00001946"/>
    </source>
</evidence>
<keyword evidence="4 8" id="KW-0479">Metal-binding</keyword>
<evidence type="ECO:0000256" key="2">
    <source>
        <dbReference type="ARBA" id="ARBA00022649"/>
    </source>
</evidence>
<dbReference type="PANTHER" id="PTHR33653">
    <property type="entry name" value="RIBONUCLEASE VAPC2"/>
    <property type="match status" value="1"/>
</dbReference>
<evidence type="ECO:0000256" key="8">
    <source>
        <dbReference type="HAMAP-Rule" id="MF_00265"/>
    </source>
</evidence>
<comment type="caution">
    <text evidence="10">The sequence shown here is derived from an EMBL/GenBank/DDBJ whole genome shotgun (WGS) entry which is preliminary data.</text>
</comment>
<dbReference type="AlphaFoldDB" id="A0A6B2M0Y3"/>
<keyword evidence="3 8" id="KW-0540">Nuclease</keyword>
<keyword evidence="8" id="KW-0800">Toxin</keyword>